<evidence type="ECO:0000313" key="1">
    <source>
        <dbReference type="EMBL" id="PON46594.1"/>
    </source>
</evidence>
<gene>
    <name evidence="1" type="ORF">PanWU01x14_250240</name>
</gene>
<keyword evidence="2" id="KW-1185">Reference proteome</keyword>
<feature type="non-terminal residue" evidence="1">
    <location>
        <position position="1"/>
    </location>
</feature>
<dbReference type="AlphaFoldDB" id="A0A2P5BCR5"/>
<dbReference type="Proteomes" id="UP000237105">
    <property type="component" value="Unassembled WGS sequence"/>
</dbReference>
<organism evidence="1 2">
    <name type="scientific">Parasponia andersonii</name>
    <name type="common">Sponia andersonii</name>
    <dbReference type="NCBI Taxonomy" id="3476"/>
    <lineage>
        <taxon>Eukaryota</taxon>
        <taxon>Viridiplantae</taxon>
        <taxon>Streptophyta</taxon>
        <taxon>Embryophyta</taxon>
        <taxon>Tracheophyta</taxon>
        <taxon>Spermatophyta</taxon>
        <taxon>Magnoliopsida</taxon>
        <taxon>eudicotyledons</taxon>
        <taxon>Gunneridae</taxon>
        <taxon>Pentapetalae</taxon>
        <taxon>rosids</taxon>
        <taxon>fabids</taxon>
        <taxon>Rosales</taxon>
        <taxon>Cannabaceae</taxon>
        <taxon>Parasponia</taxon>
    </lineage>
</organism>
<comment type="caution">
    <text evidence="1">The sequence shown here is derived from an EMBL/GenBank/DDBJ whole genome shotgun (WGS) entry which is preliminary data.</text>
</comment>
<accession>A0A2P5BCR5</accession>
<dbReference type="EMBL" id="JXTB01000308">
    <property type="protein sequence ID" value="PON46594.1"/>
    <property type="molecule type" value="Genomic_DNA"/>
</dbReference>
<protein>
    <submittedName>
        <fullName evidence="1">Uncharacterized protein</fullName>
    </submittedName>
</protein>
<proteinExistence type="predicted"/>
<evidence type="ECO:0000313" key="2">
    <source>
        <dbReference type="Proteomes" id="UP000237105"/>
    </source>
</evidence>
<name>A0A2P5BCR5_PARAD</name>
<reference evidence="2" key="1">
    <citation type="submission" date="2016-06" db="EMBL/GenBank/DDBJ databases">
        <title>Parallel loss of symbiosis genes in relatives of nitrogen-fixing non-legume Parasponia.</title>
        <authorList>
            <person name="Van Velzen R."/>
            <person name="Holmer R."/>
            <person name="Bu F."/>
            <person name="Rutten L."/>
            <person name="Van Zeijl A."/>
            <person name="Liu W."/>
            <person name="Santuari L."/>
            <person name="Cao Q."/>
            <person name="Sharma T."/>
            <person name="Shen D."/>
            <person name="Roswanjaya Y."/>
            <person name="Wardhani T."/>
            <person name="Kalhor M.S."/>
            <person name="Jansen J."/>
            <person name="Van den Hoogen J."/>
            <person name="Gungor B."/>
            <person name="Hartog M."/>
            <person name="Hontelez J."/>
            <person name="Verver J."/>
            <person name="Yang W.-C."/>
            <person name="Schijlen E."/>
            <person name="Repin R."/>
            <person name="Schilthuizen M."/>
            <person name="Schranz E."/>
            <person name="Heidstra R."/>
            <person name="Miyata K."/>
            <person name="Fedorova E."/>
            <person name="Kohlen W."/>
            <person name="Bisseling T."/>
            <person name="Smit S."/>
            <person name="Geurts R."/>
        </authorList>
    </citation>
    <scope>NUCLEOTIDE SEQUENCE [LARGE SCALE GENOMIC DNA]</scope>
    <source>
        <strain evidence="2">cv. WU1-14</strain>
    </source>
</reference>
<sequence length="113" mass="12691">LALVAKRTISASGILGLLQKVSEPVPESMVSGDAEPLRRGIVKSHIGWKGERSTLHKGVDTFPYQTRFENRELRRAVWPKWQSGQYLLAGFLGCYKADRQGPPRFALVDRKRG</sequence>